<dbReference type="InterPro" id="IPR011604">
    <property type="entry name" value="PDDEXK-like_dom_sf"/>
</dbReference>
<dbReference type="EMBL" id="BARS01037459">
    <property type="protein sequence ID" value="GAG26343.1"/>
    <property type="molecule type" value="Genomic_DNA"/>
</dbReference>
<evidence type="ECO:0000313" key="2">
    <source>
        <dbReference type="EMBL" id="GAG26343.1"/>
    </source>
</evidence>
<dbReference type="InterPro" id="IPR010995">
    <property type="entry name" value="DNA_repair_Rad51/TF_NusA_a-hlx"/>
</dbReference>
<name>X0WP89_9ZZZZ</name>
<feature type="non-terminal residue" evidence="2">
    <location>
        <position position="1"/>
    </location>
</feature>
<dbReference type="SUPFAM" id="SSF47794">
    <property type="entry name" value="Rad51 N-terminal domain-like"/>
    <property type="match status" value="1"/>
</dbReference>
<dbReference type="AlphaFoldDB" id="X0WP89"/>
<dbReference type="Pfam" id="PF01930">
    <property type="entry name" value="Cas_Cas4"/>
    <property type="match status" value="1"/>
</dbReference>
<feature type="domain" description="DUF83" evidence="1">
    <location>
        <begin position="55"/>
        <end position="149"/>
    </location>
</feature>
<dbReference type="Gene3D" id="3.90.320.10">
    <property type="match status" value="1"/>
</dbReference>
<dbReference type="InterPro" id="IPR022765">
    <property type="entry name" value="Dna2/Cas4_DUF83"/>
</dbReference>
<dbReference type="Gene3D" id="1.10.150.20">
    <property type="entry name" value="5' to 3' exonuclease, C-terminal subdomain"/>
    <property type="match status" value="1"/>
</dbReference>
<protein>
    <recommendedName>
        <fullName evidence="1">DUF83 domain-containing protein</fullName>
    </recommendedName>
</protein>
<dbReference type="NCBIfam" id="TIGR03491">
    <property type="entry name" value="TM0106 family RecB-like putative nuclease"/>
    <property type="match status" value="1"/>
</dbReference>
<proteinExistence type="predicted"/>
<dbReference type="InterPro" id="IPR019993">
    <property type="entry name" value="RecB_nuclease_TM0106_put"/>
</dbReference>
<evidence type="ECO:0000259" key="1">
    <source>
        <dbReference type="Pfam" id="PF01930"/>
    </source>
</evidence>
<accession>X0WP89</accession>
<organism evidence="2">
    <name type="scientific">marine sediment metagenome</name>
    <dbReference type="NCBI Taxonomy" id="412755"/>
    <lineage>
        <taxon>unclassified sequences</taxon>
        <taxon>metagenomes</taxon>
        <taxon>ecological metagenomes</taxon>
    </lineage>
</organism>
<dbReference type="GO" id="GO:0000166">
    <property type="term" value="F:nucleotide binding"/>
    <property type="evidence" value="ECO:0007669"/>
    <property type="project" value="InterPro"/>
</dbReference>
<feature type="non-terminal residue" evidence="2">
    <location>
        <position position="256"/>
    </location>
</feature>
<reference evidence="2" key="1">
    <citation type="journal article" date="2014" name="Front. Microbiol.">
        <title>High frequency of phylogenetically diverse reductive dehalogenase-homologous genes in deep subseafloor sedimentary metagenomes.</title>
        <authorList>
            <person name="Kawai M."/>
            <person name="Futagami T."/>
            <person name="Toyoda A."/>
            <person name="Takaki Y."/>
            <person name="Nishi S."/>
            <person name="Hori S."/>
            <person name="Arai W."/>
            <person name="Tsubouchi T."/>
            <person name="Morono Y."/>
            <person name="Uchiyama I."/>
            <person name="Ito T."/>
            <person name="Fujiyama A."/>
            <person name="Inagaki F."/>
            <person name="Takami H."/>
        </authorList>
    </citation>
    <scope>NUCLEOTIDE SEQUENCE</scope>
    <source>
        <strain evidence="2">Expedition CK06-06</strain>
    </source>
</reference>
<comment type="caution">
    <text evidence="2">The sequence shown here is derived from an EMBL/GenBank/DDBJ whole genome shotgun (WGS) entry which is preliminary data.</text>
</comment>
<dbReference type="Pfam" id="PF14520">
    <property type="entry name" value="HHH_5"/>
    <property type="match status" value="1"/>
</dbReference>
<gene>
    <name evidence="2" type="ORF">S01H1_57440</name>
</gene>
<sequence>SRPEYVSLPEGAEKTLQLMQEGQDRIYQAVLLHDNLLGIPDFLERVDLPSNLGNHSYRPVDVKISESEKPEHIAQLAFYGVLIEQIQGVLPEDGDLILVDGARVTINLTQHVDGVLEVLDIISQIKEGHRELPTRSSECGLCPWHDYCLPMLYAMQDISLIDGLGREKKKALLSRRFTDIEAIARASVQDLTQVRGIGEKTADRIVAQAQVLMDKEPRVLAIPQFPDAAVELYLDMECQEQTQIIYLIGVIEHREG</sequence>